<dbReference type="Proteomes" id="UP000317199">
    <property type="component" value="Chromosome"/>
</dbReference>
<evidence type="ECO:0000313" key="1">
    <source>
        <dbReference type="EMBL" id="QDH69078.1"/>
    </source>
</evidence>
<sequence length="69" mass="6997">MPPPGGIAGSSFFGSSATIASVVIISPAIDAAFCSAVRHLLLVEREAGIGQLGDLDHPGVAVVVDHCWL</sequence>
<organism evidence="1 2">
    <name type="scientific">Marilutibacter alkalisoli</name>
    <dbReference type="NCBI Taxonomy" id="2591633"/>
    <lineage>
        <taxon>Bacteria</taxon>
        <taxon>Pseudomonadati</taxon>
        <taxon>Pseudomonadota</taxon>
        <taxon>Gammaproteobacteria</taxon>
        <taxon>Lysobacterales</taxon>
        <taxon>Lysobacteraceae</taxon>
        <taxon>Marilutibacter</taxon>
    </lineage>
</organism>
<dbReference type="AlphaFoldDB" id="A0A514BNV6"/>
<gene>
    <name evidence="1" type="ORF">FKV23_02395</name>
</gene>
<dbReference type="KEGG" id="lyj:FKV23_02395"/>
<name>A0A514BNV6_9GAMM</name>
<proteinExistence type="predicted"/>
<reference evidence="1 2" key="1">
    <citation type="submission" date="2019-06" db="EMBL/GenBank/DDBJ databases">
        <title>Lysobacter alkalisoli sp. nov. isolated from saline-alkali soil.</title>
        <authorList>
            <person name="Sun J.-Q."/>
            <person name="Xu L."/>
        </authorList>
    </citation>
    <scope>NUCLEOTIDE SEQUENCE [LARGE SCALE GENOMIC DNA]</scope>
    <source>
        <strain evidence="1 2">SJ-36</strain>
    </source>
</reference>
<dbReference type="EMBL" id="CP041242">
    <property type="protein sequence ID" value="QDH69078.1"/>
    <property type="molecule type" value="Genomic_DNA"/>
</dbReference>
<keyword evidence="2" id="KW-1185">Reference proteome</keyword>
<protein>
    <submittedName>
        <fullName evidence="1">Uncharacterized protein</fullName>
    </submittedName>
</protein>
<evidence type="ECO:0000313" key="2">
    <source>
        <dbReference type="Proteomes" id="UP000317199"/>
    </source>
</evidence>
<accession>A0A514BNV6</accession>
<dbReference type="RefSeq" id="WP_141622420.1">
    <property type="nucleotide sequence ID" value="NZ_CP041242.1"/>
</dbReference>